<dbReference type="Proteomes" id="UP001591681">
    <property type="component" value="Unassembled WGS sequence"/>
</dbReference>
<dbReference type="PANTHER" id="PTHR12939">
    <property type="entry name" value="SARCOGLYCAN"/>
    <property type="match status" value="1"/>
</dbReference>
<dbReference type="PANTHER" id="PTHR12939:SF6">
    <property type="entry name" value="DELTA-SARCOGLYCAN"/>
    <property type="match status" value="1"/>
</dbReference>
<keyword evidence="8" id="KW-1133">Transmembrane helix</keyword>
<name>A0ABD1K6Q2_9TELE</name>
<evidence type="ECO:0000256" key="11">
    <source>
        <dbReference type="ARBA" id="ARBA00023180"/>
    </source>
</evidence>
<dbReference type="EMBL" id="JBHFQA010000008">
    <property type="protein sequence ID" value="KAL2094793.1"/>
    <property type="molecule type" value="Genomic_DNA"/>
</dbReference>
<keyword evidence="6" id="KW-0812">Transmembrane</keyword>
<evidence type="ECO:0000256" key="14">
    <source>
        <dbReference type="SAM" id="SignalP"/>
    </source>
</evidence>
<gene>
    <name evidence="15" type="ORF">ACEWY4_009512</name>
</gene>
<comment type="caution">
    <text evidence="15">The sequence shown here is derived from an EMBL/GenBank/DDBJ whole genome shotgun (WGS) entry which is preliminary data.</text>
</comment>
<evidence type="ECO:0000256" key="13">
    <source>
        <dbReference type="SAM" id="MobiDB-lite"/>
    </source>
</evidence>
<evidence type="ECO:0000256" key="2">
    <source>
        <dbReference type="ARBA" id="ARBA00004274"/>
    </source>
</evidence>
<proteinExistence type="inferred from homology"/>
<dbReference type="Pfam" id="PF04790">
    <property type="entry name" value="Sarcoglycan_1"/>
    <property type="match status" value="1"/>
</dbReference>
<protein>
    <recommendedName>
        <fullName evidence="17">Delta-sarcoglycan</fullName>
    </recommendedName>
</protein>
<evidence type="ECO:0000313" key="16">
    <source>
        <dbReference type="Proteomes" id="UP001591681"/>
    </source>
</evidence>
<keyword evidence="16" id="KW-1185">Reference proteome</keyword>
<feature type="signal peptide" evidence="14">
    <location>
        <begin position="1"/>
        <end position="19"/>
    </location>
</feature>
<keyword evidence="9" id="KW-0472">Membrane</keyword>
<evidence type="ECO:0000256" key="9">
    <source>
        <dbReference type="ARBA" id="ARBA00023136"/>
    </source>
</evidence>
<dbReference type="InterPro" id="IPR039972">
    <property type="entry name" value="Sarcoglycan_gamma/delta/zeta"/>
</dbReference>
<comment type="subcellular location">
    <subcellularLocation>
        <location evidence="2">Cell membrane</location>
        <location evidence="2">Sarcolemma</location>
        <topology evidence="2">Single-pass type II membrane protein</topology>
    </subcellularLocation>
    <subcellularLocation>
        <location evidence="1">Cytoplasm</location>
        <location evidence="1">Cytoskeleton</location>
    </subcellularLocation>
</comment>
<evidence type="ECO:0000256" key="10">
    <source>
        <dbReference type="ARBA" id="ARBA00023157"/>
    </source>
</evidence>
<sequence length="216" mass="22625">MDATLMLALACHPVPLASAATAGSANAMDISLRAVASDAKAMDISPREGGVPNAKAMHGSPRQNTSQCQGTCVGKMKGVGSVQQTRTNMDSVVGAEGAVFTSSVETPHVRAEPFKELRLESPTRSLFMEAPKGVDIHAEAGDIKATCRSDLRLQSVDGAIILDSRKIKLLRLPQGVPSSSPSRQTVFEVCVCTNGILFLSQAGTGSTCQMSNHVCI</sequence>
<evidence type="ECO:0000256" key="7">
    <source>
        <dbReference type="ARBA" id="ARBA00022968"/>
    </source>
</evidence>
<dbReference type="AlphaFoldDB" id="A0ABD1K6Q2"/>
<feature type="region of interest" description="Disordered" evidence="13">
    <location>
        <begin position="44"/>
        <end position="67"/>
    </location>
</feature>
<evidence type="ECO:0000313" key="15">
    <source>
        <dbReference type="EMBL" id="KAL2094793.1"/>
    </source>
</evidence>
<keyword evidence="4" id="KW-1003">Cell membrane</keyword>
<keyword evidence="7" id="KW-0735">Signal-anchor</keyword>
<evidence type="ECO:0000256" key="12">
    <source>
        <dbReference type="ARBA" id="ARBA00023212"/>
    </source>
</evidence>
<evidence type="ECO:0008006" key="17">
    <source>
        <dbReference type="Google" id="ProtNLM"/>
    </source>
</evidence>
<accession>A0ABD1K6Q2</accession>
<keyword evidence="5" id="KW-0963">Cytoplasm</keyword>
<keyword evidence="11" id="KW-0325">Glycoprotein</keyword>
<organism evidence="15 16">
    <name type="scientific">Coilia grayii</name>
    <name type="common">Gray's grenadier anchovy</name>
    <dbReference type="NCBI Taxonomy" id="363190"/>
    <lineage>
        <taxon>Eukaryota</taxon>
        <taxon>Metazoa</taxon>
        <taxon>Chordata</taxon>
        <taxon>Craniata</taxon>
        <taxon>Vertebrata</taxon>
        <taxon>Euteleostomi</taxon>
        <taxon>Actinopterygii</taxon>
        <taxon>Neopterygii</taxon>
        <taxon>Teleostei</taxon>
        <taxon>Clupei</taxon>
        <taxon>Clupeiformes</taxon>
        <taxon>Clupeoidei</taxon>
        <taxon>Engraulidae</taxon>
        <taxon>Coilinae</taxon>
        <taxon>Coilia</taxon>
    </lineage>
</organism>
<dbReference type="InterPro" id="IPR006875">
    <property type="entry name" value="Sarcoglycan"/>
</dbReference>
<keyword evidence="14" id="KW-0732">Signal</keyword>
<comment type="similarity">
    <text evidence="3">Belongs to the sarcoglycan beta/delta/gamma/zeta family.</text>
</comment>
<evidence type="ECO:0000256" key="3">
    <source>
        <dbReference type="ARBA" id="ARBA00007574"/>
    </source>
</evidence>
<evidence type="ECO:0000256" key="6">
    <source>
        <dbReference type="ARBA" id="ARBA00022692"/>
    </source>
</evidence>
<feature type="chain" id="PRO_5044772998" description="Delta-sarcoglycan" evidence="14">
    <location>
        <begin position="20"/>
        <end position="216"/>
    </location>
</feature>
<dbReference type="GO" id="GO:0005856">
    <property type="term" value="C:cytoskeleton"/>
    <property type="evidence" value="ECO:0007669"/>
    <property type="project" value="UniProtKB-SubCell"/>
</dbReference>
<evidence type="ECO:0000256" key="5">
    <source>
        <dbReference type="ARBA" id="ARBA00022490"/>
    </source>
</evidence>
<evidence type="ECO:0000256" key="1">
    <source>
        <dbReference type="ARBA" id="ARBA00004245"/>
    </source>
</evidence>
<keyword evidence="10" id="KW-1015">Disulfide bond</keyword>
<evidence type="ECO:0000256" key="8">
    <source>
        <dbReference type="ARBA" id="ARBA00022989"/>
    </source>
</evidence>
<keyword evidence="12" id="KW-0206">Cytoskeleton</keyword>
<dbReference type="GO" id="GO:0042383">
    <property type="term" value="C:sarcolemma"/>
    <property type="evidence" value="ECO:0007669"/>
    <property type="project" value="UniProtKB-SubCell"/>
</dbReference>
<evidence type="ECO:0000256" key="4">
    <source>
        <dbReference type="ARBA" id="ARBA00022475"/>
    </source>
</evidence>
<reference evidence="15 16" key="1">
    <citation type="submission" date="2024-09" db="EMBL/GenBank/DDBJ databases">
        <title>A chromosome-level genome assembly of Gray's grenadier anchovy, Coilia grayii.</title>
        <authorList>
            <person name="Fu Z."/>
        </authorList>
    </citation>
    <scope>NUCLEOTIDE SEQUENCE [LARGE SCALE GENOMIC DNA]</scope>
    <source>
        <strain evidence="15">G4</strain>
        <tissue evidence="15">Muscle</tissue>
    </source>
</reference>